<accession>A0A110AZN7</accession>
<dbReference type="Proteomes" id="UP000218263">
    <property type="component" value="Chromosome"/>
</dbReference>
<gene>
    <name evidence="1" type="ORF">MgSA37_00034</name>
</gene>
<sequence>MIQEINNLNDVAGFMHNLVEEGVNAHPDELFENYVKIETGEPSFSAGEAAFRNQLMEKSFEICEQQGIDIYSFMQEIFLIDTGLDKYIPLPSQS</sequence>
<organism evidence="1 2">
    <name type="scientific">Mucilaginibacter gotjawali</name>
    <dbReference type="NCBI Taxonomy" id="1550579"/>
    <lineage>
        <taxon>Bacteria</taxon>
        <taxon>Pseudomonadati</taxon>
        <taxon>Bacteroidota</taxon>
        <taxon>Sphingobacteriia</taxon>
        <taxon>Sphingobacteriales</taxon>
        <taxon>Sphingobacteriaceae</taxon>
        <taxon>Mucilaginibacter</taxon>
    </lineage>
</organism>
<reference evidence="1 2" key="1">
    <citation type="submission" date="2015-12" db="EMBL/GenBank/DDBJ databases">
        <title>Genome sequence of Mucilaginibacter gotjawali.</title>
        <authorList>
            <person name="Lee J.S."/>
            <person name="Lee K.C."/>
            <person name="Kim K.K."/>
            <person name="Lee B.W."/>
        </authorList>
    </citation>
    <scope>NUCLEOTIDE SEQUENCE [LARGE SCALE GENOMIC DNA]</scope>
    <source>
        <strain evidence="1 2">SA3-7</strain>
    </source>
</reference>
<keyword evidence="2" id="KW-1185">Reference proteome</keyword>
<evidence type="ECO:0000313" key="2">
    <source>
        <dbReference type="Proteomes" id="UP000218263"/>
    </source>
</evidence>
<name>A0A110AZN7_9SPHI</name>
<dbReference type="KEGG" id="mgot:MgSA37_00034"/>
<proteinExistence type="predicted"/>
<protein>
    <submittedName>
        <fullName evidence="1">Uncharacterized protein</fullName>
    </submittedName>
</protein>
<dbReference type="AlphaFoldDB" id="A0A110AZN7"/>
<dbReference type="OrthoDB" id="828231at2"/>
<dbReference type="EMBL" id="AP017313">
    <property type="protein sequence ID" value="BAU51885.1"/>
    <property type="molecule type" value="Genomic_DNA"/>
</dbReference>
<evidence type="ECO:0000313" key="1">
    <source>
        <dbReference type="EMBL" id="BAU51885.1"/>
    </source>
</evidence>
<dbReference type="RefSeq" id="WP_096349265.1">
    <property type="nucleotide sequence ID" value="NZ_AP017313.1"/>
</dbReference>